<dbReference type="InterPro" id="IPR001375">
    <property type="entry name" value="Peptidase_S9_cat"/>
</dbReference>
<dbReference type="PANTHER" id="PTHR11731:SF193">
    <property type="entry name" value="DIPEPTIDYL PEPTIDASE 9"/>
    <property type="match status" value="1"/>
</dbReference>
<dbReference type="GO" id="GO:0008236">
    <property type="term" value="F:serine-type peptidase activity"/>
    <property type="evidence" value="ECO:0007669"/>
    <property type="project" value="InterPro"/>
</dbReference>
<evidence type="ECO:0000313" key="3">
    <source>
        <dbReference type="EMBL" id="PIP58104.1"/>
    </source>
</evidence>
<organism evidence="3 4">
    <name type="scientific">Candidatus Vogelbacteria bacterium CG22_combo_CG10-13_8_21_14_all_37_9</name>
    <dbReference type="NCBI Taxonomy" id="1975046"/>
    <lineage>
        <taxon>Bacteria</taxon>
        <taxon>Candidatus Vogeliibacteriota</taxon>
    </lineage>
</organism>
<feature type="domain" description="Dipeptidylpeptidase IV N-terminal" evidence="2">
    <location>
        <begin position="160"/>
        <end position="253"/>
    </location>
</feature>
<comment type="caution">
    <text evidence="3">The sequence shown here is derived from an EMBL/GenBank/DDBJ whole genome shotgun (WGS) entry which is preliminary data.</text>
</comment>
<evidence type="ECO:0000259" key="1">
    <source>
        <dbReference type="Pfam" id="PF00326"/>
    </source>
</evidence>
<dbReference type="InterPro" id="IPR002469">
    <property type="entry name" value="Peptidase_S9B_N"/>
</dbReference>
<dbReference type="InterPro" id="IPR029058">
    <property type="entry name" value="AB_hydrolase_fold"/>
</dbReference>
<reference evidence="3 4" key="1">
    <citation type="submission" date="2017-09" db="EMBL/GenBank/DDBJ databases">
        <title>Depth-based differentiation of microbial function through sediment-hosted aquifers and enrichment of novel symbionts in the deep terrestrial subsurface.</title>
        <authorList>
            <person name="Probst A.J."/>
            <person name="Ladd B."/>
            <person name="Jarett J.K."/>
            <person name="Geller-Mcgrath D.E."/>
            <person name="Sieber C.M."/>
            <person name="Emerson J.B."/>
            <person name="Anantharaman K."/>
            <person name="Thomas B.C."/>
            <person name="Malmstrom R."/>
            <person name="Stieglmeier M."/>
            <person name="Klingl A."/>
            <person name="Woyke T."/>
            <person name="Ryan C.M."/>
            <person name="Banfield J.F."/>
        </authorList>
    </citation>
    <scope>NUCLEOTIDE SEQUENCE [LARGE SCALE GENOMIC DNA]</scope>
    <source>
        <strain evidence="3">CG22_combo_CG10-13_8_21_14_all_37_9</strain>
    </source>
</reference>
<dbReference type="Gene3D" id="3.40.50.1820">
    <property type="entry name" value="alpha/beta hydrolase"/>
    <property type="match status" value="1"/>
</dbReference>
<dbReference type="AlphaFoldDB" id="A0A2H0BKH8"/>
<dbReference type="SUPFAM" id="SSF53474">
    <property type="entry name" value="alpha/beta-Hydrolases"/>
    <property type="match status" value="1"/>
</dbReference>
<dbReference type="SUPFAM" id="SSF82171">
    <property type="entry name" value="DPP6 N-terminal domain-like"/>
    <property type="match status" value="1"/>
</dbReference>
<dbReference type="GO" id="GO:0008239">
    <property type="term" value="F:dipeptidyl-peptidase activity"/>
    <property type="evidence" value="ECO:0007669"/>
    <property type="project" value="TreeGrafter"/>
</dbReference>
<sequence length="562" mass="63772">MLRKTTIQFILSLSLISLPLISLASGFDYARILENDEQKVLIQTGALEIKNYWLCQTANLSCQNLGTTTITPETLGFKKQKLSDNPLFINLRNSYPEIWNASRLIFSPDQNYLAYYLSSKITTEKKRQHVLLDLKNPDQPKRFSQTSIVPNWDLLTEENRVLAFAPSNNFLIYLDDREGFPTLFKVKLPITSGFKLIATQLITKDYSVADFLIWDDDTIYFIANRESPLDWNLYRYQLNTGELKKIAPNISSGDYLTRSGDYLLFAELQNNRQIIRRYDPQANKITNFNLNQTSRSEIKLLRQPLKIAGQNAVIWRTTTSPKTGRPLVIWLHGGPYRQIALNYSPLASYAPYDWLLEELAGSGAVVAKIDYPGSYGYGRHYAGTIIKQVGKIDVDKVLTAVAELKQNYQPSEIYLIGNSYGGYLALRTLGAKPDIFTGVISIAGVTDWEGLLKHYQNSIFNTYFNGLPNSKNQLLFDRASLDVRLAKITTQKVILFAGDADKTIPVNQSIWLSELLTKQNKNIKLTILPGSDHVLSQSQDLVTICQQVLDFINQSKQTSCQW</sequence>
<dbReference type="PANTHER" id="PTHR11731">
    <property type="entry name" value="PROTEASE FAMILY S9B,C DIPEPTIDYL-PEPTIDASE IV-RELATED"/>
    <property type="match status" value="1"/>
</dbReference>
<dbReference type="EMBL" id="PCSX01000031">
    <property type="protein sequence ID" value="PIP58104.1"/>
    <property type="molecule type" value="Genomic_DNA"/>
</dbReference>
<dbReference type="GO" id="GO:0006508">
    <property type="term" value="P:proteolysis"/>
    <property type="evidence" value="ECO:0007669"/>
    <property type="project" value="InterPro"/>
</dbReference>
<gene>
    <name evidence="3" type="ORF">COX02_02055</name>
</gene>
<accession>A0A2H0BKH8</accession>
<dbReference type="Pfam" id="PF00930">
    <property type="entry name" value="DPPIV_N"/>
    <property type="match status" value="1"/>
</dbReference>
<evidence type="ECO:0008006" key="5">
    <source>
        <dbReference type="Google" id="ProtNLM"/>
    </source>
</evidence>
<evidence type="ECO:0000313" key="4">
    <source>
        <dbReference type="Proteomes" id="UP000229334"/>
    </source>
</evidence>
<name>A0A2H0BKH8_9BACT</name>
<dbReference type="Gene3D" id="2.140.10.30">
    <property type="entry name" value="Dipeptidylpeptidase IV, N-terminal domain"/>
    <property type="match status" value="1"/>
</dbReference>
<dbReference type="Pfam" id="PF00326">
    <property type="entry name" value="Peptidase_S9"/>
    <property type="match status" value="1"/>
</dbReference>
<proteinExistence type="predicted"/>
<feature type="domain" description="Peptidase S9 prolyl oligopeptidase catalytic" evidence="1">
    <location>
        <begin position="353"/>
        <end position="554"/>
    </location>
</feature>
<dbReference type="Proteomes" id="UP000229334">
    <property type="component" value="Unassembled WGS sequence"/>
</dbReference>
<protein>
    <recommendedName>
        <fullName evidence="5">Peptidase S9 prolyl oligopeptidase catalytic domain-containing protein</fullName>
    </recommendedName>
</protein>
<dbReference type="InterPro" id="IPR050278">
    <property type="entry name" value="Serine_Prot_S9B/DPPIV"/>
</dbReference>
<evidence type="ECO:0000259" key="2">
    <source>
        <dbReference type="Pfam" id="PF00930"/>
    </source>
</evidence>